<reference evidence="1" key="1">
    <citation type="submission" date="2021-02" db="EMBL/GenBank/DDBJ databases">
        <authorList>
            <person name="Nowell W R."/>
        </authorList>
    </citation>
    <scope>NUCLEOTIDE SEQUENCE</scope>
</reference>
<evidence type="ECO:0000313" key="3">
    <source>
        <dbReference type="Proteomes" id="UP000663889"/>
    </source>
</evidence>
<dbReference type="EMBL" id="CAJNOU010015592">
    <property type="protein sequence ID" value="CAF1572731.1"/>
    <property type="molecule type" value="Genomic_DNA"/>
</dbReference>
<dbReference type="AlphaFoldDB" id="A0A815YJY4"/>
<protein>
    <submittedName>
        <fullName evidence="1">Uncharacterized protein</fullName>
    </submittedName>
</protein>
<dbReference type="Proteomes" id="UP000663874">
    <property type="component" value="Unassembled WGS sequence"/>
</dbReference>
<accession>A0A815YJY4</accession>
<comment type="caution">
    <text evidence="1">The sequence shown here is derived from an EMBL/GenBank/DDBJ whole genome shotgun (WGS) entry which is preliminary data.</text>
</comment>
<sequence length="25" mass="2895">MLTLSSRTLPRLPVQYTTSHINHQT</sequence>
<gene>
    <name evidence="2" type="ORF">FNK824_LOCUS41873</name>
    <name evidence="1" type="ORF">SEV965_LOCUS39646</name>
</gene>
<dbReference type="Proteomes" id="UP000663889">
    <property type="component" value="Unassembled WGS sequence"/>
</dbReference>
<organism evidence="1 3">
    <name type="scientific">Rotaria sordida</name>
    <dbReference type="NCBI Taxonomy" id="392033"/>
    <lineage>
        <taxon>Eukaryota</taxon>
        <taxon>Metazoa</taxon>
        <taxon>Spiralia</taxon>
        <taxon>Gnathifera</taxon>
        <taxon>Rotifera</taxon>
        <taxon>Eurotatoria</taxon>
        <taxon>Bdelloidea</taxon>
        <taxon>Philodinida</taxon>
        <taxon>Philodinidae</taxon>
        <taxon>Rotaria</taxon>
    </lineage>
</organism>
<dbReference type="EMBL" id="CAJOBE010044264">
    <property type="protein sequence ID" value="CAF4336761.1"/>
    <property type="molecule type" value="Genomic_DNA"/>
</dbReference>
<evidence type="ECO:0000313" key="1">
    <source>
        <dbReference type="EMBL" id="CAF1572731.1"/>
    </source>
</evidence>
<evidence type="ECO:0000313" key="2">
    <source>
        <dbReference type="EMBL" id="CAF4336761.1"/>
    </source>
</evidence>
<feature type="non-terminal residue" evidence="1">
    <location>
        <position position="25"/>
    </location>
</feature>
<name>A0A815YJY4_9BILA</name>
<proteinExistence type="predicted"/>